<dbReference type="InParanoid" id="C8XIQ5"/>
<feature type="compositionally biased region" description="Low complexity" evidence="1">
    <location>
        <begin position="39"/>
        <end position="48"/>
    </location>
</feature>
<keyword evidence="3" id="KW-1185">Reference proteome</keyword>
<organism evidence="2 3">
    <name type="scientific">Nakamurella multipartita (strain ATCC 700099 / DSM 44233 / CIP 104796 / JCM 9543 / NBRC 105858 / Y-104)</name>
    <name type="common">Microsphaera multipartita</name>
    <dbReference type="NCBI Taxonomy" id="479431"/>
    <lineage>
        <taxon>Bacteria</taxon>
        <taxon>Bacillati</taxon>
        <taxon>Actinomycetota</taxon>
        <taxon>Actinomycetes</taxon>
        <taxon>Nakamurellales</taxon>
        <taxon>Nakamurellaceae</taxon>
        <taxon>Nakamurella</taxon>
    </lineage>
</organism>
<name>C8XIQ5_NAKMY</name>
<dbReference type="HOGENOM" id="CLU_2650680_0_0_11"/>
<dbReference type="EMBL" id="CP001737">
    <property type="protein sequence ID" value="ACV80520.1"/>
    <property type="molecule type" value="Genomic_DNA"/>
</dbReference>
<feature type="region of interest" description="Disordered" evidence="1">
    <location>
        <begin position="39"/>
        <end position="76"/>
    </location>
</feature>
<dbReference type="RefSeq" id="WP_015749345.1">
    <property type="nucleotide sequence ID" value="NC_013235.1"/>
</dbReference>
<evidence type="ECO:0000313" key="2">
    <source>
        <dbReference type="EMBL" id="ACV80520.1"/>
    </source>
</evidence>
<evidence type="ECO:0000256" key="1">
    <source>
        <dbReference type="SAM" id="MobiDB-lite"/>
    </source>
</evidence>
<reference evidence="2 3" key="2">
    <citation type="journal article" date="2010" name="Stand. Genomic Sci.">
        <title>Complete genome sequence of Nakamurella multipartita type strain (Y-104).</title>
        <authorList>
            <person name="Tice H."/>
            <person name="Mayilraj S."/>
            <person name="Sims D."/>
            <person name="Lapidus A."/>
            <person name="Nolan M."/>
            <person name="Lucas S."/>
            <person name="Glavina Del Rio T."/>
            <person name="Copeland A."/>
            <person name="Cheng J.F."/>
            <person name="Meincke L."/>
            <person name="Bruce D."/>
            <person name="Goodwin L."/>
            <person name="Pitluck S."/>
            <person name="Ivanova N."/>
            <person name="Mavromatis K."/>
            <person name="Ovchinnikova G."/>
            <person name="Pati A."/>
            <person name="Chen A."/>
            <person name="Palaniappan K."/>
            <person name="Land M."/>
            <person name="Hauser L."/>
            <person name="Chang Y.J."/>
            <person name="Jeffries C.D."/>
            <person name="Detter J.C."/>
            <person name="Brettin T."/>
            <person name="Rohde M."/>
            <person name="Goker M."/>
            <person name="Bristow J."/>
            <person name="Eisen J.A."/>
            <person name="Markowitz V."/>
            <person name="Hugenholtz P."/>
            <person name="Kyrpides N.C."/>
            <person name="Klenk H.P."/>
            <person name="Chen F."/>
        </authorList>
    </citation>
    <scope>NUCLEOTIDE SEQUENCE [LARGE SCALE GENOMIC DNA]</scope>
    <source>
        <strain evidence="3">ATCC 700099 / DSM 44233 / CIP 104796 / JCM 9543 / NBRC 105858 / Y-104</strain>
    </source>
</reference>
<evidence type="ECO:0000313" key="3">
    <source>
        <dbReference type="Proteomes" id="UP000002218"/>
    </source>
</evidence>
<sequence precursor="true">MRPAGRASDHPGTGPTGPARDEQDAAVVIAVLAALAAGPEPAATEPAPRSVWADPAHRLGSGAAGDHRWWASGLPR</sequence>
<dbReference type="Proteomes" id="UP000002218">
    <property type="component" value="Chromosome"/>
</dbReference>
<dbReference type="STRING" id="479431.Namu_4231"/>
<accession>C8XIQ5</accession>
<proteinExistence type="predicted"/>
<dbReference type="KEGG" id="nml:Namu_4231"/>
<gene>
    <name evidence="2" type="ordered locus">Namu_4231</name>
</gene>
<reference evidence="3" key="1">
    <citation type="submission" date="2009-09" db="EMBL/GenBank/DDBJ databases">
        <title>The complete genome of Nakamurella multipartita DSM 44233.</title>
        <authorList>
            <consortium name="US DOE Joint Genome Institute (JGI-PGF)"/>
            <person name="Lucas S."/>
            <person name="Copeland A."/>
            <person name="Lapidus A."/>
            <person name="Glavina del Rio T."/>
            <person name="Dalin E."/>
            <person name="Tice H."/>
            <person name="Bruce D."/>
            <person name="Goodwin L."/>
            <person name="Pitluck S."/>
            <person name="Kyrpides N."/>
            <person name="Mavromatis K."/>
            <person name="Ivanova N."/>
            <person name="Ovchinnikova G."/>
            <person name="Sims D."/>
            <person name="Meincke L."/>
            <person name="Brettin T."/>
            <person name="Detter J.C."/>
            <person name="Han C."/>
            <person name="Larimer F."/>
            <person name="Land M."/>
            <person name="Hauser L."/>
            <person name="Markowitz V."/>
            <person name="Cheng J.-F."/>
            <person name="Hugenholtz P."/>
            <person name="Woyke T."/>
            <person name="Wu D."/>
            <person name="Klenk H.-P."/>
            <person name="Eisen J.A."/>
        </authorList>
    </citation>
    <scope>NUCLEOTIDE SEQUENCE [LARGE SCALE GENOMIC DNA]</scope>
    <source>
        <strain evidence="3">ATCC 700099 / DSM 44233 / CIP 104796 / JCM 9543 / NBRC 105858 / Y-104</strain>
    </source>
</reference>
<protein>
    <submittedName>
        <fullName evidence="2">Uncharacterized protein</fullName>
    </submittedName>
</protein>
<feature type="region of interest" description="Disordered" evidence="1">
    <location>
        <begin position="1"/>
        <end position="24"/>
    </location>
</feature>
<dbReference type="AlphaFoldDB" id="C8XIQ5"/>